<dbReference type="AlphaFoldDB" id="A0A2P2KAD3"/>
<accession>A0A2P2KAD3</accession>
<proteinExistence type="predicted"/>
<evidence type="ECO:0000313" key="1">
    <source>
        <dbReference type="EMBL" id="MBX02695.1"/>
    </source>
</evidence>
<sequence length="82" mass="9148">MAFLCFPSPLWNTPRPAFMPPITGSVPPVPKSIRFRNWVLDFHSKSSNFMLSGALALCLSFSGRYLYGRNNACLISLLPLSK</sequence>
<reference evidence="1" key="1">
    <citation type="submission" date="2018-02" db="EMBL/GenBank/DDBJ databases">
        <title>Rhizophora mucronata_Transcriptome.</title>
        <authorList>
            <person name="Meera S.P."/>
            <person name="Sreeshan A."/>
            <person name="Augustine A."/>
        </authorList>
    </citation>
    <scope>NUCLEOTIDE SEQUENCE</scope>
    <source>
        <tissue evidence="1">Leaf</tissue>
    </source>
</reference>
<dbReference type="EMBL" id="GGEC01022211">
    <property type="protein sequence ID" value="MBX02695.1"/>
    <property type="molecule type" value="Transcribed_RNA"/>
</dbReference>
<organism evidence="1">
    <name type="scientific">Rhizophora mucronata</name>
    <name type="common">Asiatic mangrove</name>
    <dbReference type="NCBI Taxonomy" id="61149"/>
    <lineage>
        <taxon>Eukaryota</taxon>
        <taxon>Viridiplantae</taxon>
        <taxon>Streptophyta</taxon>
        <taxon>Embryophyta</taxon>
        <taxon>Tracheophyta</taxon>
        <taxon>Spermatophyta</taxon>
        <taxon>Magnoliopsida</taxon>
        <taxon>eudicotyledons</taxon>
        <taxon>Gunneridae</taxon>
        <taxon>Pentapetalae</taxon>
        <taxon>rosids</taxon>
        <taxon>fabids</taxon>
        <taxon>Malpighiales</taxon>
        <taxon>Rhizophoraceae</taxon>
        <taxon>Rhizophora</taxon>
    </lineage>
</organism>
<protein>
    <submittedName>
        <fullName evidence="1">Uncharacterized protein</fullName>
    </submittedName>
</protein>
<name>A0A2P2KAD3_RHIMU</name>